<dbReference type="InterPro" id="IPR036388">
    <property type="entry name" value="WH-like_DNA-bd_sf"/>
</dbReference>
<name>A0ABQ6Z2A2_9ENTE</name>
<evidence type="ECO:0000256" key="1">
    <source>
        <dbReference type="ARBA" id="ARBA00022679"/>
    </source>
</evidence>
<dbReference type="InterPro" id="IPR013196">
    <property type="entry name" value="HTH_11"/>
</dbReference>
<evidence type="ECO:0000259" key="5">
    <source>
        <dbReference type="PROSITE" id="PS51372"/>
    </source>
</evidence>
<dbReference type="SUPFAM" id="SSF63520">
    <property type="entry name" value="PTS-regulatory domain, PRD"/>
    <property type="match status" value="1"/>
</dbReference>
<dbReference type="InterPro" id="IPR036390">
    <property type="entry name" value="WH_DNA-bd_sf"/>
</dbReference>
<dbReference type="Gene3D" id="3.40.50.2300">
    <property type="match status" value="1"/>
</dbReference>
<dbReference type="EMBL" id="MAEL01000010">
    <property type="protein sequence ID" value="KAF1305740.1"/>
    <property type="molecule type" value="Genomic_DNA"/>
</dbReference>
<gene>
    <name evidence="6" type="ORF">BAU17_00375</name>
</gene>
<protein>
    <submittedName>
        <fullName evidence="6">Transcription antiterminator BglG</fullName>
    </submittedName>
</protein>
<feature type="domain" description="PRD" evidence="5">
    <location>
        <begin position="272"/>
        <end position="378"/>
    </location>
</feature>
<feature type="domain" description="PTS EIIB type-2" evidence="4">
    <location>
        <begin position="382"/>
        <end position="470"/>
    </location>
</feature>
<dbReference type="InterPro" id="IPR002178">
    <property type="entry name" value="PTS_EIIA_type-2_dom"/>
</dbReference>
<dbReference type="PROSITE" id="PS51094">
    <property type="entry name" value="PTS_EIIA_TYPE_2"/>
    <property type="match status" value="1"/>
</dbReference>
<keyword evidence="1" id="KW-0808">Transferase</keyword>
<evidence type="ECO:0000256" key="2">
    <source>
        <dbReference type="ARBA" id="ARBA00022737"/>
    </source>
</evidence>
<accession>A0ABQ6Z2A2</accession>
<evidence type="ECO:0000313" key="7">
    <source>
        <dbReference type="Proteomes" id="UP000782705"/>
    </source>
</evidence>
<dbReference type="InterPro" id="IPR016152">
    <property type="entry name" value="PTrfase/Anion_transptr"/>
</dbReference>
<dbReference type="RefSeq" id="WP_161901056.1">
    <property type="nucleotide sequence ID" value="NZ_MAEL01000010.1"/>
</dbReference>
<feature type="domain" description="PTS EIIA type-2" evidence="3">
    <location>
        <begin position="471"/>
        <end position="616"/>
    </location>
</feature>
<dbReference type="InterPro" id="IPR050661">
    <property type="entry name" value="BglG_antiterminators"/>
</dbReference>
<evidence type="ECO:0000259" key="3">
    <source>
        <dbReference type="PROSITE" id="PS51094"/>
    </source>
</evidence>
<dbReference type="Gene3D" id="1.10.10.10">
    <property type="entry name" value="Winged helix-like DNA-binding domain superfamily/Winged helix DNA-binding domain"/>
    <property type="match status" value="2"/>
</dbReference>
<dbReference type="SUPFAM" id="SSF55804">
    <property type="entry name" value="Phoshotransferase/anion transport protein"/>
    <property type="match status" value="1"/>
</dbReference>
<dbReference type="InterPro" id="IPR011608">
    <property type="entry name" value="PRD"/>
</dbReference>
<dbReference type="Pfam" id="PF00359">
    <property type="entry name" value="PTS_EIIA_2"/>
    <property type="match status" value="1"/>
</dbReference>
<reference evidence="6 7" key="1">
    <citation type="submission" date="2016-06" db="EMBL/GenBank/DDBJ databases">
        <title>Four novel species of enterococci isolated from chicken manure.</title>
        <authorList>
            <person name="Van Tyne D."/>
        </authorList>
    </citation>
    <scope>NUCLEOTIDE SEQUENCE [LARGE SCALE GENOMIC DNA]</scope>
    <source>
        <strain evidence="6 7">CU12B</strain>
    </source>
</reference>
<dbReference type="Gene3D" id="3.40.930.10">
    <property type="entry name" value="Mannitol-specific EII, Chain A"/>
    <property type="match status" value="1"/>
</dbReference>
<organism evidence="6 7">
    <name type="scientific">Candidatus Enterococcus willemsii</name>
    <dbReference type="NCBI Taxonomy" id="1857215"/>
    <lineage>
        <taxon>Bacteria</taxon>
        <taxon>Bacillati</taxon>
        <taxon>Bacillota</taxon>
        <taxon>Bacilli</taxon>
        <taxon>Lactobacillales</taxon>
        <taxon>Enterococcaceae</taxon>
        <taxon>Enterococcus</taxon>
    </lineage>
</organism>
<evidence type="ECO:0000259" key="4">
    <source>
        <dbReference type="PROSITE" id="PS51099"/>
    </source>
</evidence>
<dbReference type="InterPro" id="IPR036095">
    <property type="entry name" value="PTS_EIIB-like_sf"/>
</dbReference>
<comment type="caution">
    <text evidence="6">The sequence shown here is derived from an EMBL/GenBank/DDBJ whole genome shotgun (WGS) entry which is preliminary data.</text>
</comment>
<dbReference type="CDD" id="cd05568">
    <property type="entry name" value="PTS_IIB_bgl_like"/>
    <property type="match status" value="1"/>
</dbReference>
<evidence type="ECO:0000313" key="6">
    <source>
        <dbReference type="EMBL" id="KAF1305740.1"/>
    </source>
</evidence>
<dbReference type="Gene3D" id="1.10.1790.10">
    <property type="entry name" value="PRD domain"/>
    <property type="match status" value="1"/>
</dbReference>
<proteinExistence type="predicted"/>
<dbReference type="Pfam" id="PF08279">
    <property type="entry name" value="HTH_11"/>
    <property type="match status" value="2"/>
</dbReference>
<dbReference type="Pfam" id="PF00874">
    <property type="entry name" value="PRD"/>
    <property type="match status" value="1"/>
</dbReference>
<dbReference type="InterPro" id="IPR036634">
    <property type="entry name" value="PRD_sf"/>
</dbReference>
<dbReference type="PANTHER" id="PTHR30185">
    <property type="entry name" value="CRYPTIC BETA-GLUCOSIDE BGL OPERON ANTITERMINATOR"/>
    <property type="match status" value="1"/>
</dbReference>
<sequence>MALVNRWYQILQLLVTHKEMTLTELQKQLSMSPQTVRKSIDTLNDELMNIALIVQCNNHFHLEIQQHDQFDIVMAGSLKKQSDFNSSSKRVAYIIKRLIEADDFVLMDDLSEELGVSRGTVVKDIRNMKQQIGTFTVKVIGTPNRGMQIVGNEFDLRLLHIYYVQDYFEETFLTEETKNVLQEMVSTSGMIKNHSSLLQKAVSIVLQRVLTNNLLTDLPDAYTNYVQQHDQLEQLIYHLETTYNVTLSQLEQAFISFPFNMNAIKLRDKHLANDEQLMSYFSAMMQKIYGALVVDIDEEQLFGEMKDHLMYMINRLVFRVELQDLFYGEIEKQYPFAYELAKVGAQALGEKLYREVPTVEYSYLAFYFELALRRQPNEKSKKEIAVVCSTGKGTALIIRRQLERVLGPEIQITHFSEEAYEKSDLNKYFAIFTTIPLKNVDEHTPVIQLTNLFNDTWLRKEWKRAEKVRAASIQQLQIKYQLLSMDASYIENLSTMINVLRQEELIDEQFAQRIFEREAQYSTIFESRIAFPHTTNPASTEIILSVGIFPETFQTEEGSVEIIFLLAIPATLTIRKERELLQLYDQLFAVAGNAELRKELCQQRELSSLLTWMKRKGIIA</sequence>
<dbReference type="InterPro" id="IPR013011">
    <property type="entry name" value="PTS_EIIB_2"/>
</dbReference>
<dbReference type="PROSITE" id="PS51099">
    <property type="entry name" value="PTS_EIIB_TYPE_2"/>
    <property type="match status" value="1"/>
</dbReference>
<keyword evidence="7" id="KW-1185">Reference proteome</keyword>
<dbReference type="SUPFAM" id="SSF52794">
    <property type="entry name" value="PTS system IIB component-like"/>
    <property type="match status" value="1"/>
</dbReference>
<dbReference type="SUPFAM" id="SSF46785">
    <property type="entry name" value="Winged helix' DNA-binding domain"/>
    <property type="match status" value="2"/>
</dbReference>
<dbReference type="PANTHER" id="PTHR30185:SF13">
    <property type="entry name" value="LICABCH OPERON REGULATOR-RELATED"/>
    <property type="match status" value="1"/>
</dbReference>
<keyword evidence="2" id="KW-0677">Repeat</keyword>
<dbReference type="Proteomes" id="UP000782705">
    <property type="component" value="Unassembled WGS sequence"/>
</dbReference>
<dbReference type="PROSITE" id="PS51372">
    <property type="entry name" value="PRD_2"/>
    <property type="match status" value="1"/>
</dbReference>